<evidence type="ECO:0000256" key="9">
    <source>
        <dbReference type="SAM" id="Phobius"/>
    </source>
</evidence>
<dbReference type="AlphaFoldDB" id="A0A8C6GI86"/>
<dbReference type="Proteomes" id="UP000694415">
    <property type="component" value="Unplaced"/>
</dbReference>
<dbReference type="PRINTS" id="PR02108">
    <property type="entry name" value="MRGPCRFAMILY"/>
</dbReference>
<dbReference type="Ensembl" id="ENSMSIT00000007999.1">
    <property type="protein sequence ID" value="ENSMSIP00000006314.1"/>
    <property type="gene ID" value="ENSMSIG00000005653.1"/>
</dbReference>
<evidence type="ECO:0000256" key="3">
    <source>
        <dbReference type="ARBA" id="ARBA00022692"/>
    </source>
</evidence>
<evidence type="ECO:0000313" key="12">
    <source>
        <dbReference type="Proteomes" id="UP000694415"/>
    </source>
</evidence>
<dbReference type="GO" id="GO:0005886">
    <property type="term" value="C:plasma membrane"/>
    <property type="evidence" value="ECO:0007669"/>
    <property type="project" value="UniProtKB-SubCell"/>
</dbReference>
<evidence type="ECO:0000256" key="5">
    <source>
        <dbReference type="ARBA" id="ARBA00023040"/>
    </source>
</evidence>
<dbReference type="PRINTS" id="PR00237">
    <property type="entry name" value="GPCRRHODOPSN"/>
</dbReference>
<name>A0A8C6GI86_MUSSI</name>
<evidence type="ECO:0000256" key="8">
    <source>
        <dbReference type="ARBA" id="ARBA00023224"/>
    </source>
</evidence>
<reference evidence="11" key="1">
    <citation type="submission" date="2025-08" db="UniProtKB">
        <authorList>
            <consortium name="Ensembl"/>
        </authorList>
    </citation>
    <scope>IDENTIFICATION</scope>
</reference>
<dbReference type="InterPro" id="IPR000276">
    <property type="entry name" value="GPCR_Rhodpsn"/>
</dbReference>
<dbReference type="PROSITE" id="PS50262">
    <property type="entry name" value="G_PROTEIN_RECEP_F1_2"/>
    <property type="match status" value="1"/>
</dbReference>
<feature type="transmembrane region" description="Helical" evidence="9">
    <location>
        <begin position="40"/>
        <end position="65"/>
    </location>
</feature>
<dbReference type="PANTHER" id="PTHR11334:SF33">
    <property type="entry name" value="MAS-RELATED GPR, MEMBER A2A-RELATED"/>
    <property type="match status" value="1"/>
</dbReference>
<dbReference type="CDD" id="cd15105">
    <property type="entry name" value="7tmA_MrgprA"/>
    <property type="match status" value="1"/>
</dbReference>
<evidence type="ECO:0000256" key="2">
    <source>
        <dbReference type="ARBA" id="ARBA00022475"/>
    </source>
</evidence>
<dbReference type="GO" id="GO:0004930">
    <property type="term" value="F:G protein-coupled receptor activity"/>
    <property type="evidence" value="ECO:0007669"/>
    <property type="project" value="UniProtKB-KW"/>
</dbReference>
<reference evidence="11" key="2">
    <citation type="submission" date="2025-09" db="UniProtKB">
        <authorList>
            <consortium name="Ensembl"/>
        </authorList>
    </citation>
    <scope>IDENTIFICATION</scope>
</reference>
<evidence type="ECO:0000256" key="4">
    <source>
        <dbReference type="ARBA" id="ARBA00022989"/>
    </source>
</evidence>
<keyword evidence="3 9" id="KW-0812">Transmembrane</keyword>
<evidence type="ECO:0000256" key="7">
    <source>
        <dbReference type="ARBA" id="ARBA00023170"/>
    </source>
</evidence>
<evidence type="ECO:0000259" key="10">
    <source>
        <dbReference type="PROSITE" id="PS50262"/>
    </source>
</evidence>
<feature type="transmembrane region" description="Helical" evidence="9">
    <location>
        <begin position="229"/>
        <end position="257"/>
    </location>
</feature>
<dbReference type="GeneTree" id="ENSGT01030000234639"/>
<dbReference type="InterPro" id="IPR026234">
    <property type="entry name" value="MRGPCRFAMILY"/>
</dbReference>
<organism evidence="11 12">
    <name type="scientific">Mus spicilegus</name>
    <name type="common">Mound-building mouse</name>
    <dbReference type="NCBI Taxonomy" id="10103"/>
    <lineage>
        <taxon>Eukaryota</taxon>
        <taxon>Metazoa</taxon>
        <taxon>Chordata</taxon>
        <taxon>Craniata</taxon>
        <taxon>Vertebrata</taxon>
        <taxon>Euteleostomi</taxon>
        <taxon>Mammalia</taxon>
        <taxon>Eutheria</taxon>
        <taxon>Euarchontoglires</taxon>
        <taxon>Glires</taxon>
        <taxon>Rodentia</taxon>
        <taxon>Myomorpha</taxon>
        <taxon>Muroidea</taxon>
        <taxon>Muridae</taxon>
        <taxon>Murinae</taxon>
        <taxon>Mus</taxon>
        <taxon>Mus</taxon>
    </lineage>
</organism>
<keyword evidence="5" id="KW-0297">G-protein coupled receptor</keyword>
<dbReference type="InterPro" id="IPR026233">
    <property type="entry name" value="MRGPCRA"/>
</dbReference>
<keyword evidence="12" id="KW-1185">Reference proteome</keyword>
<feature type="transmembrane region" description="Helical" evidence="9">
    <location>
        <begin position="151"/>
        <end position="174"/>
    </location>
</feature>
<keyword evidence="6 9" id="KW-0472">Membrane</keyword>
<dbReference type="FunFam" id="1.20.1070.10:FF:000140">
    <property type="entry name" value="Mas-related G-protein coupled receptor member X2"/>
    <property type="match status" value="1"/>
</dbReference>
<dbReference type="Gene3D" id="1.20.1070.10">
    <property type="entry name" value="Rhodopsin 7-helix transmembrane proteins"/>
    <property type="match status" value="1"/>
</dbReference>
<feature type="transmembrane region" description="Helical" evidence="9">
    <location>
        <begin position="105"/>
        <end position="130"/>
    </location>
</feature>
<keyword evidence="4 9" id="KW-1133">Transmembrane helix</keyword>
<comment type="subcellular location">
    <subcellularLocation>
        <location evidence="1">Cell membrane</location>
        <topology evidence="1">Multi-pass membrane protein</topology>
    </subcellularLocation>
</comment>
<evidence type="ECO:0000256" key="6">
    <source>
        <dbReference type="ARBA" id="ARBA00023136"/>
    </source>
</evidence>
<proteinExistence type="predicted"/>
<dbReference type="PRINTS" id="PR02109">
    <property type="entry name" value="MRGPCRA"/>
</dbReference>
<feature type="transmembrane region" description="Helical" evidence="9">
    <location>
        <begin position="194"/>
        <end position="217"/>
    </location>
</feature>
<keyword evidence="8" id="KW-0807">Transducer</keyword>
<keyword evidence="2" id="KW-1003">Cell membrane</keyword>
<dbReference type="Pfam" id="PF00001">
    <property type="entry name" value="7tm_1"/>
    <property type="match status" value="1"/>
</dbReference>
<feature type="transmembrane region" description="Helical" evidence="9">
    <location>
        <begin position="72"/>
        <end position="93"/>
    </location>
</feature>
<protein>
    <recommendedName>
        <fullName evidence="10">G-protein coupled receptors family 1 profile domain-containing protein</fullName>
    </recommendedName>
</protein>
<evidence type="ECO:0000256" key="1">
    <source>
        <dbReference type="ARBA" id="ARBA00004651"/>
    </source>
</evidence>
<feature type="transmembrane region" description="Helical" evidence="9">
    <location>
        <begin position="269"/>
        <end position="290"/>
    </location>
</feature>
<feature type="domain" description="G-protein coupled receptors family 1 profile" evidence="10">
    <location>
        <begin position="55"/>
        <end position="287"/>
    </location>
</feature>
<evidence type="ECO:0000313" key="11">
    <source>
        <dbReference type="Ensembl" id="ENSMSIP00000006314.1"/>
    </source>
</evidence>
<accession>A0A8C6GI86</accession>
<keyword evidence="7" id="KW-0675">Receptor</keyword>
<sequence length="330" mass="37231">MGSKDAAFLALKPSLSTVAPVTTNPMDETIPGNISIRILIPNLMIIICGLAGLTGNAIVFWLLLFHLHRNAFSIYILNLVIADFLFLLGHIIASTMQLLKVSYLNIIFLYCFYTIMMVLYNIGLTMLSAINTKHCLSVLYPIWYRSHCTKHTSTVICAAIWDLSLFICFLNRYFCGLLDTKYKNDNGCLASNFFITAYLMFLFVVLCLSTLALLARLFCGAGKMKFTRLFVTIMLTVLVFLLCGLPSAIHWFLLIWIKIDYGVFAYDVFLASLVLSAVNSCANPIIYFFVGSFRHRLKHQTLKMVLQNVLQDTPETAENMVEMSRGKAEP</sequence>
<dbReference type="PANTHER" id="PTHR11334">
    <property type="entry name" value="MAS-RELATED G-PROTEIN COUPLED RECEPTOR"/>
    <property type="match status" value="1"/>
</dbReference>
<dbReference type="InterPro" id="IPR017452">
    <property type="entry name" value="GPCR_Rhodpsn_7TM"/>
</dbReference>
<dbReference type="SUPFAM" id="SSF81321">
    <property type="entry name" value="Family A G protein-coupled receptor-like"/>
    <property type="match status" value="1"/>
</dbReference>